<sequence length="219" mass="24747">MAVRNSMKLRNLVTSKSRQIEKQLKGKFNASTNLVVRALSGDKSALKLIGQMGNDGARISEFAPQVKEQMLNAIKGTEDLNQVLSDIYKQAGVSGEKIERAVQSATLADTHLANVLEEMKLDFTSAKDKEVLRHQQATDHLKLKAWVDKHMMEVDGQYKMLQAELQTDIKQRTIDLQHDRELGKYYLETGDNAVDEFKPKKQYAGRSIVQRIKDTLLGF</sequence>
<reference evidence="1 2" key="1">
    <citation type="journal article" date="2015" name="Genome Announc.">
        <title>Draft Genome Sequence of Cyanobacterium Hassallia byssoidea Strain VB512170, Isolated from Monuments in India.</title>
        <authorList>
            <person name="Singh D."/>
            <person name="Chandrababunaidu M.M."/>
            <person name="Panda A."/>
            <person name="Sen D."/>
            <person name="Bhattacharyya S."/>
            <person name="Adhikary S.P."/>
            <person name="Tripathy S."/>
        </authorList>
    </citation>
    <scope>NUCLEOTIDE SEQUENCE [LARGE SCALE GENOMIC DNA]</scope>
    <source>
        <strain evidence="1 2">VB512170</strain>
    </source>
</reference>
<evidence type="ECO:0000313" key="1">
    <source>
        <dbReference type="EMBL" id="NEU76825.1"/>
    </source>
</evidence>
<organism evidence="1 2">
    <name type="scientific">Hassallia byssoidea VB512170</name>
    <dbReference type="NCBI Taxonomy" id="1304833"/>
    <lineage>
        <taxon>Bacteria</taxon>
        <taxon>Bacillati</taxon>
        <taxon>Cyanobacteriota</taxon>
        <taxon>Cyanophyceae</taxon>
        <taxon>Nostocales</taxon>
        <taxon>Tolypothrichaceae</taxon>
        <taxon>Hassallia</taxon>
    </lineage>
</organism>
<dbReference type="EMBL" id="JTCM02000134">
    <property type="protein sequence ID" value="NEU76825.1"/>
    <property type="molecule type" value="Genomic_DNA"/>
</dbReference>
<name>A0A846HHJ7_9CYAN</name>
<evidence type="ECO:0000313" key="2">
    <source>
        <dbReference type="Proteomes" id="UP000031549"/>
    </source>
</evidence>
<accession>A0A846HHJ7</accession>
<dbReference type="Proteomes" id="UP000031549">
    <property type="component" value="Unassembled WGS sequence"/>
</dbReference>
<keyword evidence="2" id="KW-1185">Reference proteome</keyword>
<dbReference type="AlphaFoldDB" id="A0A846HHJ7"/>
<protein>
    <submittedName>
        <fullName evidence="1">Uncharacterized protein</fullName>
    </submittedName>
</protein>
<comment type="caution">
    <text evidence="1">The sequence shown here is derived from an EMBL/GenBank/DDBJ whole genome shotgun (WGS) entry which is preliminary data.</text>
</comment>
<gene>
    <name evidence="1" type="ORF">PI95_031035</name>
</gene>
<dbReference type="RefSeq" id="WP_039744918.1">
    <property type="nucleotide sequence ID" value="NZ_JTCM02000134.1"/>
</dbReference>
<proteinExistence type="predicted"/>